<gene>
    <name evidence="5" type="ORF">I316_03895</name>
</gene>
<dbReference type="GO" id="GO:0003729">
    <property type="term" value="F:mRNA binding"/>
    <property type="evidence" value="ECO:0007669"/>
    <property type="project" value="TreeGrafter"/>
</dbReference>
<reference evidence="5 6" key="1">
    <citation type="submission" date="2013-07" db="EMBL/GenBank/DDBJ databases">
        <title>The Genome Sequence of Cryptococcus heveanensis BCC8398.</title>
        <authorList>
            <consortium name="The Broad Institute Genome Sequencing Platform"/>
            <person name="Cuomo C."/>
            <person name="Litvintseva A."/>
            <person name="Chen Y."/>
            <person name="Heitman J."/>
            <person name="Sun S."/>
            <person name="Springer D."/>
            <person name="Dromer F."/>
            <person name="Young S.K."/>
            <person name="Zeng Q."/>
            <person name="Gargeya S."/>
            <person name="Fitzgerald M."/>
            <person name="Abouelleil A."/>
            <person name="Alvarado L."/>
            <person name="Berlin A.M."/>
            <person name="Chapman S.B."/>
            <person name="Dewar J."/>
            <person name="Goldberg J."/>
            <person name="Griggs A."/>
            <person name="Gujja S."/>
            <person name="Hansen M."/>
            <person name="Howarth C."/>
            <person name="Imamovic A."/>
            <person name="Larimer J."/>
            <person name="McCowan C."/>
            <person name="Murphy C."/>
            <person name="Pearson M."/>
            <person name="Priest M."/>
            <person name="Roberts A."/>
            <person name="Saif S."/>
            <person name="Shea T."/>
            <person name="Sykes S."/>
            <person name="Wortman J."/>
            <person name="Nusbaum C."/>
            <person name="Birren B."/>
        </authorList>
    </citation>
    <scope>NUCLEOTIDE SEQUENCE [LARGE SCALE GENOMIC DNA]</scope>
    <source>
        <strain evidence="5 6">BCC8398</strain>
    </source>
</reference>
<dbReference type="OrthoDB" id="6159137at2759"/>
<dbReference type="PROSITE" id="PS50102">
    <property type="entry name" value="RRM"/>
    <property type="match status" value="2"/>
</dbReference>
<dbReference type="EMBL" id="KV700125">
    <property type="protein sequence ID" value="OCF34381.1"/>
    <property type="molecule type" value="Genomic_DNA"/>
</dbReference>
<protein>
    <recommendedName>
        <fullName evidence="4">RRM domain-containing protein</fullName>
    </recommendedName>
</protein>
<dbReference type="Gene3D" id="3.30.70.330">
    <property type="match status" value="2"/>
</dbReference>
<evidence type="ECO:0000256" key="2">
    <source>
        <dbReference type="PROSITE-ProRule" id="PRU00176"/>
    </source>
</evidence>
<dbReference type="Pfam" id="PF00076">
    <property type="entry name" value="RRM_1"/>
    <property type="match status" value="2"/>
</dbReference>
<feature type="region of interest" description="Disordered" evidence="3">
    <location>
        <begin position="1"/>
        <end position="26"/>
    </location>
</feature>
<sequence length="559" mass="60183">MSKAKTTDTSTPLSLPTTSFASSPGATSVLPSLPGSPISQPGASQGLIPKPPSYELRVFGLNPAGALSGLFDRCINRRSLLVIFPTITVTADNLIAFFAANTRVLGVLLHPAHDGQQNATQWAQIWVSSQEELQKCIELKSFLAPSGITISPAPSASLPLTSQSRPSPIMREETPVFDIRAPPTPPSLSRGVRSDYSIMSFKHVDPQGPLPRNLYVMGLPLDLSQIDFKALFSQFGMVEHSTLLSQLDGAGRRRGFILMSTHREAAEAMQAMNGCIIEGKRIDVSWALVQRETKNIGQSIYGAFPNRVIHPPSASARREPPRECSVVVENLSSFYFPNAGTVRDVFAHFGPVSRVTILSTSPLQALIQFEHEVSATALLNANGLSIGGRSIITRPYGSSALTPTSSRESSSATRINFDPFKISSDLPERLSKLSMLSTPSRTLTTTSLNAESEPFVPLPSPVNWYSQPLKTINNNSSAGRTSGERSEDFPSPSTRSPSGSNENSDSTKASHPGTVTVTASGQTDKTDEKKPMRTSTAWPSVPAAGGSRWTNAPNFCERY</sequence>
<evidence type="ECO:0000256" key="1">
    <source>
        <dbReference type="ARBA" id="ARBA00022884"/>
    </source>
</evidence>
<evidence type="ECO:0000313" key="5">
    <source>
        <dbReference type="EMBL" id="OCF34381.1"/>
    </source>
</evidence>
<evidence type="ECO:0000259" key="4">
    <source>
        <dbReference type="PROSITE" id="PS50102"/>
    </source>
</evidence>
<organism evidence="5 6">
    <name type="scientific">Kwoniella heveanensis BCC8398</name>
    <dbReference type="NCBI Taxonomy" id="1296120"/>
    <lineage>
        <taxon>Eukaryota</taxon>
        <taxon>Fungi</taxon>
        <taxon>Dikarya</taxon>
        <taxon>Basidiomycota</taxon>
        <taxon>Agaricomycotina</taxon>
        <taxon>Tremellomycetes</taxon>
        <taxon>Tremellales</taxon>
        <taxon>Cryptococcaceae</taxon>
        <taxon>Kwoniella</taxon>
    </lineage>
</organism>
<dbReference type="PANTHER" id="PTHR48025">
    <property type="entry name" value="OS02G0815200 PROTEIN"/>
    <property type="match status" value="1"/>
</dbReference>
<feature type="region of interest" description="Disordered" evidence="3">
    <location>
        <begin position="467"/>
        <end position="559"/>
    </location>
</feature>
<keyword evidence="6" id="KW-1185">Reference proteome</keyword>
<dbReference type="GO" id="GO:0005634">
    <property type="term" value="C:nucleus"/>
    <property type="evidence" value="ECO:0007669"/>
    <property type="project" value="TreeGrafter"/>
</dbReference>
<name>A0A1B9GTM2_9TREE</name>
<dbReference type="InterPro" id="IPR035979">
    <property type="entry name" value="RBD_domain_sf"/>
</dbReference>
<dbReference type="InterPro" id="IPR012677">
    <property type="entry name" value="Nucleotide-bd_a/b_plait_sf"/>
</dbReference>
<reference evidence="6" key="2">
    <citation type="submission" date="2013-12" db="EMBL/GenBank/DDBJ databases">
        <title>Evolution of pathogenesis and genome organization in the Tremellales.</title>
        <authorList>
            <person name="Cuomo C."/>
            <person name="Litvintseva A."/>
            <person name="Heitman J."/>
            <person name="Chen Y."/>
            <person name="Sun S."/>
            <person name="Springer D."/>
            <person name="Dromer F."/>
            <person name="Young S."/>
            <person name="Zeng Q."/>
            <person name="Chapman S."/>
            <person name="Gujja S."/>
            <person name="Saif S."/>
            <person name="Birren B."/>
        </authorList>
    </citation>
    <scope>NUCLEOTIDE SEQUENCE [LARGE SCALE GENOMIC DNA]</scope>
    <source>
        <strain evidence="6">BCC8398</strain>
    </source>
</reference>
<evidence type="ECO:0000313" key="6">
    <source>
        <dbReference type="Proteomes" id="UP000092666"/>
    </source>
</evidence>
<dbReference type="SMART" id="SM00360">
    <property type="entry name" value="RRM"/>
    <property type="match status" value="2"/>
</dbReference>
<feature type="compositionally biased region" description="Polar residues" evidence="3">
    <location>
        <begin position="491"/>
        <end position="523"/>
    </location>
</feature>
<dbReference type="Proteomes" id="UP000092666">
    <property type="component" value="Unassembled WGS sequence"/>
</dbReference>
<dbReference type="InterPro" id="IPR050502">
    <property type="entry name" value="Euk_RNA-bind_prot"/>
</dbReference>
<feature type="compositionally biased region" description="Polar residues" evidence="3">
    <location>
        <begin position="467"/>
        <end position="480"/>
    </location>
</feature>
<dbReference type="InterPro" id="IPR000504">
    <property type="entry name" value="RRM_dom"/>
</dbReference>
<accession>A0A1B9GTM2</accession>
<dbReference type="CDD" id="cd00590">
    <property type="entry name" value="RRM_SF"/>
    <property type="match status" value="2"/>
</dbReference>
<dbReference type="AlphaFoldDB" id="A0A1B9GTM2"/>
<feature type="compositionally biased region" description="Low complexity" evidence="3">
    <location>
        <begin position="7"/>
        <end position="24"/>
    </location>
</feature>
<keyword evidence="1 2" id="KW-0694">RNA-binding</keyword>
<proteinExistence type="predicted"/>
<evidence type="ECO:0000256" key="3">
    <source>
        <dbReference type="SAM" id="MobiDB-lite"/>
    </source>
</evidence>
<dbReference type="SUPFAM" id="SSF54928">
    <property type="entry name" value="RNA-binding domain, RBD"/>
    <property type="match status" value="1"/>
</dbReference>
<feature type="domain" description="RRM" evidence="4">
    <location>
        <begin position="212"/>
        <end position="289"/>
    </location>
</feature>
<dbReference type="PANTHER" id="PTHR48025:SF1">
    <property type="entry name" value="RRM DOMAIN-CONTAINING PROTEIN"/>
    <property type="match status" value="1"/>
</dbReference>
<feature type="domain" description="RRM" evidence="4">
    <location>
        <begin position="324"/>
        <end position="391"/>
    </location>
</feature>